<organism evidence="3 4">
    <name type="scientific">Triticum turgidum subsp. durum</name>
    <name type="common">Durum wheat</name>
    <name type="synonym">Triticum durum</name>
    <dbReference type="NCBI Taxonomy" id="4567"/>
    <lineage>
        <taxon>Eukaryota</taxon>
        <taxon>Viridiplantae</taxon>
        <taxon>Streptophyta</taxon>
        <taxon>Embryophyta</taxon>
        <taxon>Tracheophyta</taxon>
        <taxon>Spermatophyta</taxon>
        <taxon>Magnoliopsida</taxon>
        <taxon>Liliopsida</taxon>
        <taxon>Poales</taxon>
        <taxon>Poaceae</taxon>
        <taxon>BOP clade</taxon>
        <taxon>Pooideae</taxon>
        <taxon>Triticodae</taxon>
        <taxon>Triticeae</taxon>
        <taxon>Triticinae</taxon>
        <taxon>Triticum</taxon>
    </lineage>
</organism>
<evidence type="ECO:0000313" key="3">
    <source>
        <dbReference type="EMBL" id="VAH25322.1"/>
    </source>
</evidence>
<protein>
    <recommendedName>
        <fullName evidence="5">Proline-rich protein</fullName>
    </recommendedName>
</protein>
<feature type="region of interest" description="Disordered" evidence="1">
    <location>
        <begin position="146"/>
        <end position="204"/>
    </location>
</feature>
<accession>A0A9R1NI31</accession>
<name>A0A9R1NI31_TRITD</name>
<evidence type="ECO:0000313" key="4">
    <source>
        <dbReference type="Proteomes" id="UP000324705"/>
    </source>
</evidence>
<feature type="signal peptide" evidence="2">
    <location>
        <begin position="1"/>
        <end position="22"/>
    </location>
</feature>
<feature type="chain" id="PRO_5040469558" description="Proline-rich protein" evidence="2">
    <location>
        <begin position="23"/>
        <end position="223"/>
    </location>
</feature>
<keyword evidence="2" id="KW-0732">Signal</keyword>
<reference evidence="3 4" key="1">
    <citation type="submission" date="2017-09" db="EMBL/GenBank/DDBJ databases">
        <authorList>
            <consortium name="International Durum Wheat Genome Sequencing Consortium (IDWGSC)"/>
            <person name="Milanesi L."/>
        </authorList>
    </citation>
    <scope>NUCLEOTIDE SEQUENCE [LARGE SCALE GENOMIC DNA]</scope>
    <source>
        <strain evidence="4">cv. Svevo</strain>
    </source>
</reference>
<dbReference type="Pfam" id="PF01190">
    <property type="entry name" value="Pollen_Ole_e_1"/>
    <property type="match status" value="1"/>
</dbReference>
<evidence type="ECO:0000256" key="2">
    <source>
        <dbReference type="SAM" id="SignalP"/>
    </source>
</evidence>
<dbReference type="PANTHER" id="PTHR33935:SF23">
    <property type="entry name" value="PROLINE-RICH PROTEIN"/>
    <property type="match status" value="1"/>
</dbReference>
<keyword evidence="4" id="KW-1185">Reference proteome</keyword>
<sequence>MAAPRALVLAVLLAIAVANAEAASVVVGLVKCADCTRKNMKAEEAFKGLQVAVKCKNVHGDYESKALGALDGTGAFRMPLAADLHGADCVAQLHSAASNAPCPGQEPSKIVPVSEGTTFGIVAGDSIAHAVCSVAGVRIHDPVRANQEAHHRALPPQEARATEAGAQAPAPPGLRPRAQARAKAAAPPGLPPHPSHAHLRRRRWRRIPRTPLSLVYHRRPAQR</sequence>
<evidence type="ECO:0008006" key="5">
    <source>
        <dbReference type="Google" id="ProtNLM"/>
    </source>
</evidence>
<feature type="compositionally biased region" description="Basic residues" evidence="1">
    <location>
        <begin position="195"/>
        <end position="204"/>
    </location>
</feature>
<dbReference type="EMBL" id="LT934113">
    <property type="protein sequence ID" value="VAH25322.1"/>
    <property type="molecule type" value="Genomic_DNA"/>
</dbReference>
<gene>
    <name evidence="3" type="ORF">TRITD_2Av1G013850</name>
</gene>
<dbReference type="PANTHER" id="PTHR33935">
    <property type="entry name" value="OS10G0148100 PROTEIN"/>
    <property type="match status" value="1"/>
</dbReference>
<dbReference type="Proteomes" id="UP000324705">
    <property type="component" value="Chromosome 2A"/>
</dbReference>
<dbReference type="Gramene" id="TRITD2Av1G013850.3">
    <property type="protein sequence ID" value="TRITD2Av1G013850.3"/>
    <property type="gene ID" value="TRITD2Av1G013850"/>
</dbReference>
<dbReference type="AlphaFoldDB" id="A0A9R1NI31"/>
<evidence type="ECO:0000256" key="1">
    <source>
        <dbReference type="SAM" id="MobiDB-lite"/>
    </source>
</evidence>
<feature type="compositionally biased region" description="Low complexity" evidence="1">
    <location>
        <begin position="175"/>
        <end position="187"/>
    </location>
</feature>
<proteinExistence type="predicted"/>